<accession>A0A059F745</accession>
<keyword evidence="3" id="KW-1185">Reference proteome</keyword>
<evidence type="ECO:0000256" key="1">
    <source>
        <dbReference type="SAM" id="MobiDB-lite"/>
    </source>
</evidence>
<dbReference type="EMBL" id="ARYI01000024">
    <property type="protein sequence ID" value="KCZ86489.1"/>
    <property type="molecule type" value="Genomic_DNA"/>
</dbReference>
<evidence type="ECO:0000313" key="2">
    <source>
        <dbReference type="EMBL" id="KCZ86489.1"/>
    </source>
</evidence>
<sequence length="75" mass="8337">MLKLLVLVALILAVLYFFTWRGRRPPGDWRRDGEDDGPVIPTGRIGLDDDSRPPVTPAPEDELEDAGAGNKRHDT</sequence>
<dbReference type="PATRIC" id="fig|1280951.3.peg.3469"/>
<dbReference type="Proteomes" id="UP000025061">
    <property type="component" value="Unassembled WGS sequence"/>
</dbReference>
<evidence type="ECO:0000313" key="3">
    <source>
        <dbReference type="Proteomes" id="UP000025061"/>
    </source>
</evidence>
<reference evidence="2 3" key="1">
    <citation type="submission" date="2013-04" db="EMBL/GenBank/DDBJ databases">
        <title>Hyphomonas hirschiana VP5 Genome Sequencing.</title>
        <authorList>
            <person name="Lai Q."/>
            <person name="Shao Z."/>
        </authorList>
    </citation>
    <scope>NUCLEOTIDE SEQUENCE [LARGE SCALE GENOMIC DNA]</scope>
    <source>
        <strain evidence="2 3">VP5</strain>
    </source>
</reference>
<feature type="region of interest" description="Disordered" evidence="1">
    <location>
        <begin position="22"/>
        <end position="75"/>
    </location>
</feature>
<gene>
    <name evidence="2" type="ORF">HHI_17233</name>
</gene>
<proteinExistence type="predicted"/>
<dbReference type="RefSeq" id="WP_011647797.1">
    <property type="nucleotide sequence ID" value="NZ_ARYI01000024.1"/>
</dbReference>
<name>A0A059F745_9PROT</name>
<dbReference type="AlphaFoldDB" id="A0A059F745"/>
<comment type="caution">
    <text evidence="2">The sequence shown here is derived from an EMBL/GenBank/DDBJ whole genome shotgun (WGS) entry which is preliminary data.</text>
</comment>
<protein>
    <submittedName>
        <fullName evidence="2">Uncharacterized protein</fullName>
    </submittedName>
</protein>
<organism evidence="2 3">
    <name type="scientific">Hyphomonas hirschiana VP5</name>
    <dbReference type="NCBI Taxonomy" id="1280951"/>
    <lineage>
        <taxon>Bacteria</taxon>
        <taxon>Pseudomonadati</taxon>
        <taxon>Pseudomonadota</taxon>
        <taxon>Alphaproteobacteria</taxon>
        <taxon>Hyphomonadales</taxon>
        <taxon>Hyphomonadaceae</taxon>
        <taxon>Hyphomonas</taxon>
    </lineage>
</organism>